<dbReference type="AlphaFoldDB" id="A0A427XQ00"/>
<organism evidence="7 8">
    <name type="scientific">Apiotrichum porosum</name>
    <dbReference type="NCBI Taxonomy" id="105984"/>
    <lineage>
        <taxon>Eukaryota</taxon>
        <taxon>Fungi</taxon>
        <taxon>Dikarya</taxon>
        <taxon>Basidiomycota</taxon>
        <taxon>Agaricomycotina</taxon>
        <taxon>Tremellomycetes</taxon>
        <taxon>Trichosporonales</taxon>
        <taxon>Trichosporonaceae</taxon>
        <taxon>Apiotrichum</taxon>
    </lineage>
</organism>
<reference evidence="7 8" key="1">
    <citation type="submission" date="2018-11" db="EMBL/GenBank/DDBJ databases">
        <title>Genome sequence of Apiotrichum porosum DSM 27194.</title>
        <authorList>
            <person name="Aliyu H."/>
            <person name="Gorte O."/>
            <person name="Ochsenreither K."/>
        </authorList>
    </citation>
    <scope>NUCLEOTIDE SEQUENCE [LARGE SCALE GENOMIC DNA]</scope>
    <source>
        <strain evidence="7 8">DSM 27194</strain>
    </source>
</reference>
<dbReference type="EMBL" id="RSCE01000007">
    <property type="protein sequence ID" value="RSH80919.1"/>
    <property type="molecule type" value="Genomic_DNA"/>
</dbReference>
<evidence type="ECO:0000256" key="5">
    <source>
        <dbReference type="PIRSR" id="PIRSR019663-1"/>
    </source>
</evidence>
<feature type="active site" description="Nucleophile" evidence="5">
    <location>
        <position position="187"/>
    </location>
</feature>
<evidence type="ECO:0000256" key="2">
    <source>
        <dbReference type="ARBA" id="ARBA00009941"/>
    </source>
</evidence>
<evidence type="ECO:0000256" key="3">
    <source>
        <dbReference type="ARBA" id="ARBA00022502"/>
    </source>
</evidence>
<dbReference type="GO" id="GO:0016255">
    <property type="term" value="P:attachment of GPI anchor to protein"/>
    <property type="evidence" value="ECO:0007669"/>
    <property type="project" value="InterPro"/>
</dbReference>
<dbReference type="RefSeq" id="XP_028475638.1">
    <property type="nucleotide sequence ID" value="XM_028623664.1"/>
</dbReference>
<feature type="chain" id="PRO_5027753862" evidence="6">
    <location>
        <begin position="19"/>
        <end position="368"/>
    </location>
</feature>
<dbReference type="GO" id="GO:0006508">
    <property type="term" value="P:proteolysis"/>
    <property type="evidence" value="ECO:0007669"/>
    <property type="project" value="InterPro"/>
</dbReference>
<accession>A0A427XQ00</accession>
<dbReference type="PIRSF" id="PIRSF019663">
    <property type="entry name" value="Legumain"/>
    <property type="match status" value="1"/>
</dbReference>
<protein>
    <submittedName>
        <fullName evidence="7">Glycosylphosphatidylinositol anchor biosynthesis</fullName>
    </submittedName>
</protein>
<name>A0A427XQ00_9TREE</name>
<proteinExistence type="inferred from homology"/>
<dbReference type="PANTHER" id="PTHR48067:SF1">
    <property type="entry name" value="GPI-ANCHOR TRANSAMIDASE"/>
    <property type="match status" value="1"/>
</dbReference>
<feature type="active site" evidence="5">
    <location>
        <position position="145"/>
    </location>
</feature>
<evidence type="ECO:0000313" key="7">
    <source>
        <dbReference type="EMBL" id="RSH80919.1"/>
    </source>
</evidence>
<dbReference type="UniPathway" id="UPA00196"/>
<dbReference type="Gene3D" id="3.40.50.1460">
    <property type="match status" value="1"/>
</dbReference>
<comment type="caution">
    <text evidence="7">The sequence shown here is derived from an EMBL/GenBank/DDBJ whole genome shotgun (WGS) entry which is preliminary data.</text>
</comment>
<evidence type="ECO:0000256" key="6">
    <source>
        <dbReference type="SAM" id="SignalP"/>
    </source>
</evidence>
<feature type="signal peptide" evidence="6">
    <location>
        <begin position="1"/>
        <end position="18"/>
    </location>
</feature>
<dbReference type="InterPro" id="IPR028361">
    <property type="entry name" value="GPI_transamidase"/>
</dbReference>
<gene>
    <name evidence="7" type="primary">GPI8</name>
    <name evidence="7" type="ORF">EHS24_008348</name>
</gene>
<dbReference type="PRINTS" id="PR00776">
    <property type="entry name" value="HEMOGLOBNASE"/>
</dbReference>
<dbReference type="PANTHER" id="PTHR48067">
    <property type="entry name" value="GPI-ANCHOR TRANSAMIDASE"/>
    <property type="match status" value="1"/>
</dbReference>
<dbReference type="Pfam" id="PF01650">
    <property type="entry name" value="Peptidase_C13"/>
    <property type="match status" value="1"/>
</dbReference>
<evidence type="ECO:0000313" key="8">
    <source>
        <dbReference type="Proteomes" id="UP000279236"/>
    </source>
</evidence>
<dbReference type="GO" id="GO:0042765">
    <property type="term" value="C:GPI-anchor transamidase complex"/>
    <property type="evidence" value="ECO:0007669"/>
    <property type="project" value="InterPro"/>
</dbReference>
<dbReference type="FunFam" id="3.40.50.1460:FF:000003">
    <property type="entry name" value="GPI-anchor transamidase"/>
    <property type="match status" value="1"/>
</dbReference>
<evidence type="ECO:0000256" key="1">
    <source>
        <dbReference type="ARBA" id="ARBA00004687"/>
    </source>
</evidence>
<keyword evidence="8" id="KW-1185">Reference proteome</keyword>
<dbReference type="InterPro" id="IPR001096">
    <property type="entry name" value="Peptidase_C13"/>
</dbReference>
<dbReference type="GO" id="GO:0003923">
    <property type="term" value="F:GPI-anchor transamidase activity"/>
    <property type="evidence" value="ECO:0007669"/>
    <property type="project" value="InterPro"/>
</dbReference>
<keyword evidence="3" id="KW-0337">GPI-anchor biosynthesis</keyword>
<dbReference type="GeneID" id="39592891"/>
<dbReference type="OrthoDB" id="192611at2759"/>
<dbReference type="GO" id="GO:0006506">
    <property type="term" value="P:GPI anchor biosynthetic process"/>
    <property type="evidence" value="ECO:0007669"/>
    <property type="project" value="UniProtKB-UniPathway"/>
</dbReference>
<evidence type="ECO:0000256" key="4">
    <source>
        <dbReference type="ARBA" id="ARBA00022729"/>
    </source>
</evidence>
<comment type="similarity">
    <text evidence="2">Belongs to the peptidase C13 family.</text>
</comment>
<dbReference type="PIRSF" id="PIRSF500138">
    <property type="entry name" value="GPI8"/>
    <property type="match status" value="1"/>
</dbReference>
<dbReference type="STRING" id="105984.A0A427XQ00"/>
<comment type="pathway">
    <text evidence="1">Glycolipid biosynthesis; glycosylphosphatidylinositol-anchor biosynthesis.</text>
</comment>
<sequence length="368" mass="40767">MLFPWVCLLLGLLGLAAATEDRHTNNWAVLVCASRYWFNYRHMANTLAMYRTIKRLGIPDSNIILMLADDVACNARNVFPATVYANKDRHLDLYGDNVEVDYRGYEVTVENFLRLMTGRLSDNVPPNKRLLSDASSNVFVYLTGHGGNEFLKFQDNEEMSAFDIADAVEQMWEKKRYNKLLFMIDTCQANTMYSQFYSPNVIATGSSELGENSLSHHNDMDIGVAVIDSFTHFVLEYIEPLNKTSRNTLQNLFDTYDYDKIHSTAGVSSHLSTTPPSEILITDFFGGVAGVEVEQPATAPEGDVAIGAGWESSEGAFHRQDSARTFRKIATTETAGLPFTPTSSTPIRGILGAAVLVGAAALAFSHSR</sequence>
<dbReference type="Proteomes" id="UP000279236">
    <property type="component" value="Unassembled WGS sequence"/>
</dbReference>
<keyword evidence="4 6" id="KW-0732">Signal</keyword>